<gene>
    <name evidence="2" type="ORF">FYJ60_09400</name>
</gene>
<organism evidence="2 3">
    <name type="scientific">Bilifractor porci</name>
    <dbReference type="NCBI Taxonomy" id="2606636"/>
    <lineage>
        <taxon>Bacteria</taxon>
        <taxon>Bacillati</taxon>
        <taxon>Bacillota</taxon>
        <taxon>Clostridia</taxon>
        <taxon>Lachnospirales</taxon>
        <taxon>Lachnospiraceae</taxon>
        <taxon>Bilifractor</taxon>
    </lineage>
</organism>
<reference evidence="2 3" key="1">
    <citation type="submission" date="2019-08" db="EMBL/GenBank/DDBJ databases">
        <title>In-depth cultivation of the pig gut microbiome towards novel bacterial diversity and tailored functional studies.</title>
        <authorList>
            <person name="Wylensek D."/>
            <person name="Hitch T.C.A."/>
            <person name="Clavel T."/>
        </authorList>
    </citation>
    <scope>NUCLEOTIDE SEQUENCE [LARGE SCALE GENOMIC DNA]</scope>
    <source>
        <strain evidence="2 3">Oil+RF-744-WCA-WT-13</strain>
    </source>
</reference>
<dbReference type="InterPro" id="IPR001173">
    <property type="entry name" value="Glyco_trans_2-like"/>
</dbReference>
<protein>
    <submittedName>
        <fullName evidence="2">Glycosyltransferase family 2 protein</fullName>
    </submittedName>
</protein>
<evidence type="ECO:0000259" key="1">
    <source>
        <dbReference type="Pfam" id="PF00535"/>
    </source>
</evidence>
<dbReference type="Pfam" id="PF00535">
    <property type="entry name" value="Glycos_transf_2"/>
    <property type="match status" value="1"/>
</dbReference>
<keyword evidence="2" id="KW-0808">Transferase</keyword>
<evidence type="ECO:0000313" key="2">
    <source>
        <dbReference type="EMBL" id="MST82530.1"/>
    </source>
</evidence>
<dbReference type="CDD" id="cd00761">
    <property type="entry name" value="Glyco_tranf_GTA_type"/>
    <property type="match status" value="1"/>
</dbReference>
<sequence length="348" mass="40145">MTLKKTLKTIYHATAPLHVSRSHMTMTVAKQILTDFTPDPSTTCVANNILNLQYDLQIIIPAYNAEKYINECLESVLIQSTHYSYLVTVVNDGSTDHTLDITRSYQEKYPDRIEVINQENQGLSGARNAALRILKGRYVTFLDADDIMTEGAIEALLDKADDKDIIQGGWYTFTQSGGNTPQDAHRLSGYPWGKLFKADVLEHFQFPEGYWFEDTPISFILYRVGYSSKVIPDVVYGYRLNPDGITAKSSGSRRSVESYYITTLCLREFPLFGVKYDQQAYEYFLRQCIMNWSRTKNQPKNVREAIFVLESTLLDKYFKDQHSEMNEEIEKALRKKQFQKYEVLARTK</sequence>
<evidence type="ECO:0000313" key="3">
    <source>
        <dbReference type="Proteomes" id="UP000466864"/>
    </source>
</evidence>
<feature type="domain" description="Glycosyltransferase 2-like" evidence="1">
    <location>
        <begin position="58"/>
        <end position="186"/>
    </location>
</feature>
<dbReference type="Proteomes" id="UP000466864">
    <property type="component" value="Unassembled WGS sequence"/>
</dbReference>
<accession>A0A7X2P966</accession>
<keyword evidence="3" id="KW-1185">Reference proteome</keyword>
<proteinExistence type="predicted"/>
<name>A0A7X2P966_9FIRM</name>
<dbReference type="AlphaFoldDB" id="A0A7X2P966"/>
<dbReference type="PANTHER" id="PTHR22916:SF3">
    <property type="entry name" value="UDP-GLCNAC:BETAGAL BETA-1,3-N-ACETYLGLUCOSAMINYLTRANSFERASE-LIKE PROTEIN 1"/>
    <property type="match status" value="1"/>
</dbReference>
<dbReference type="SUPFAM" id="SSF53448">
    <property type="entry name" value="Nucleotide-diphospho-sugar transferases"/>
    <property type="match status" value="1"/>
</dbReference>
<dbReference type="GO" id="GO:0016758">
    <property type="term" value="F:hexosyltransferase activity"/>
    <property type="evidence" value="ECO:0007669"/>
    <property type="project" value="UniProtKB-ARBA"/>
</dbReference>
<dbReference type="RefSeq" id="WP_154458438.1">
    <property type="nucleotide sequence ID" value="NZ_VUMV01000006.1"/>
</dbReference>
<dbReference type="EMBL" id="VUMV01000006">
    <property type="protein sequence ID" value="MST82530.1"/>
    <property type="molecule type" value="Genomic_DNA"/>
</dbReference>
<dbReference type="Gene3D" id="3.90.550.10">
    <property type="entry name" value="Spore Coat Polysaccharide Biosynthesis Protein SpsA, Chain A"/>
    <property type="match status" value="1"/>
</dbReference>
<dbReference type="PANTHER" id="PTHR22916">
    <property type="entry name" value="GLYCOSYLTRANSFERASE"/>
    <property type="match status" value="1"/>
</dbReference>
<comment type="caution">
    <text evidence="2">The sequence shown here is derived from an EMBL/GenBank/DDBJ whole genome shotgun (WGS) entry which is preliminary data.</text>
</comment>
<dbReference type="InterPro" id="IPR029044">
    <property type="entry name" value="Nucleotide-diphossugar_trans"/>
</dbReference>